<dbReference type="Gene3D" id="3.90.226.10">
    <property type="entry name" value="2-enoyl-CoA Hydratase, Chain A, domain 1"/>
    <property type="match status" value="1"/>
</dbReference>
<dbReference type="STRING" id="1569628.A0A316USL3"/>
<dbReference type="InterPro" id="IPR001753">
    <property type="entry name" value="Enoyl-CoA_hydra/iso"/>
</dbReference>
<dbReference type="GO" id="GO:0004165">
    <property type="term" value="F:delta(3)-delta(2)-enoyl-CoA isomerase activity"/>
    <property type="evidence" value="ECO:0007669"/>
    <property type="project" value="TreeGrafter"/>
</dbReference>
<dbReference type="GO" id="GO:0006635">
    <property type="term" value="P:fatty acid beta-oxidation"/>
    <property type="evidence" value="ECO:0007669"/>
    <property type="project" value="TreeGrafter"/>
</dbReference>
<dbReference type="GO" id="GO:0005777">
    <property type="term" value="C:peroxisome"/>
    <property type="evidence" value="ECO:0007669"/>
    <property type="project" value="TreeGrafter"/>
</dbReference>
<dbReference type="PANTHER" id="PTHR11941">
    <property type="entry name" value="ENOYL-COA HYDRATASE-RELATED"/>
    <property type="match status" value="1"/>
</dbReference>
<accession>A0A316USL3</accession>
<evidence type="ECO:0000313" key="2">
    <source>
        <dbReference type="Proteomes" id="UP000245884"/>
    </source>
</evidence>
<protein>
    <submittedName>
        <fullName evidence="1">ClpP/crotonase</fullName>
    </submittedName>
</protein>
<keyword evidence="2" id="KW-1185">Reference proteome</keyword>
<sequence length="271" mass="29142">MSLDTSRYPLGFKSTVPGSTDDLVSLSLTHHSSTPAPIFVLTLLSAQTPDNRLTPQFLTALHSALKHVEEVWDNVLSSTPHGAGLVITGTLQGKTAKFFSNGLDFESAIGDPEFFDRYLFPVYESLLTFPVPVVASIGGHAFAAGFGLAAACDGAVMGKKGYLCMNEIDFGAQIPPGLWAPLSTRIHLPQHKARVVLQGERFPGAEALKAGFVDVHLPDAEPNDVLAKSVEMAASWAHKSKAGVWGMNKRVIHAQQLEVLRQPYGETIAKL</sequence>
<proteinExistence type="predicted"/>
<reference evidence="1 2" key="1">
    <citation type="journal article" date="2018" name="Mol. Biol. Evol.">
        <title>Broad Genomic Sampling Reveals a Smut Pathogenic Ancestry of the Fungal Clade Ustilaginomycotina.</title>
        <authorList>
            <person name="Kijpornyongpan T."/>
            <person name="Mondo S.J."/>
            <person name="Barry K."/>
            <person name="Sandor L."/>
            <person name="Lee J."/>
            <person name="Lipzen A."/>
            <person name="Pangilinan J."/>
            <person name="LaButti K."/>
            <person name="Hainaut M."/>
            <person name="Henrissat B."/>
            <person name="Grigoriev I.V."/>
            <person name="Spatafora J.W."/>
            <person name="Aime M.C."/>
        </authorList>
    </citation>
    <scope>NUCLEOTIDE SEQUENCE [LARGE SCALE GENOMIC DNA]</scope>
    <source>
        <strain evidence="1 2">MCA 5214</strain>
    </source>
</reference>
<name>A0A316USL3_9BASI</name>
<dbReference type="CDD" id="cd06558">
    <property type="entry name" value="crotonase-like"/>
    <property type="match status" value="1"/>
</dbReference>
<dbReference type="EMBL" id="KZ819673">
    <property type="protein sequence ID" value="PWN26125.1"/>
    <property type="molecule type" value="Genomic_DNA"/>
</dbReference>
<gene>
    <name evidence="1" type="ORF">BDZ90DRAFT_233696</name>
</gene>
<dbReference type="AlphaFoldDB" id="A0A316USL3"/>
<dbReference type="Proteomes" id="UP000245884">
    <property type="component" value="Unassembled WGS sequence"/>
</dbReference>
<evidence type="ECO:0000313" key="1">
    <source>
        <dbReference type="EMBL" id="PWN26125.1"/>
    </source>
</evidence>
<organism evidence="1 2">
    <name type="scientific">Jaminaea rosea</name>
    <dbReference type="NCBI Taxonomy" id="1569628"/>
    <lineage>
        <taxon>Eukaryota</taxon>
        <taxon>Fungi</taxon>
        <taxon>Dikarya</taxon>
        <taxon>Basidiomycota</taxon>
        <taxon>Ustilaginomycotina</taxon>
        <taxon>Exobasidiomycetes</taxon>
        <taxon>Microstromatales</taxon>
        <taxon>Microstromatales incertae sedis</taxon>
        <taxon>Jaminaea</taxon>
    </lineage>
</organism>
<dbReference type="PANTHER" id="PTHR11941:SF75">
    <property type="entry name" value="ENOYL-COA HYDRATASE_ISOMERASE FAMILY PROTEIN"/>
    <property type="match status" value="1"/>
</dbReference>
<dbReference type="InterPro" id="IPR029045">
    <property type="entry name" value="ClpP/crotonase-like_dom_sf"/>
</dbReference>
<dbReference type="GeneID" id="37028550"/>
<dbReference type="RefSeq" id="XP_025360737.1">
    <property type="nucleotide sequence ID" value="XM_025506727.1"/>
</dbReference>
<dbReference type="OrthoDB" id="1696280at2759"/>
<dbReference type="SUPFAM" id="SSF52096">
    <property type="entry name" value="ClpP/crotonase"/>
    <property type="match status" value="1"/>
</dbReference>
<dbReference type="Pfam" id="PF00378">
    <property type="entry name" value="ECH_1"/>
    <property type="match status" value="1"/>
</dbReference>